<dbReference type="PROSITE" id="PS50090">
    <property type="entry name" value="MYB_LIKE"/>
    <property type="match status" value="1"/>
</dbReference>
<dbReference type="CDD" id="cd00167">
    <property type="entry name" value="SANT"/>
    <property type="match status" value="1"/>
</dbReference>
<feature type="compositionally biased region" description="Polar residues" evidence="1">
    <location>
        <begin position="249"/>
        <end position="262"/>
    </location>
</feature>
<feature type="compositionally biased region" description="Low complexity" evidence="1">
    <location>
        <begin position="137"/>
        <end position="146"/>
    </location>
</feature>
<feature type="region of interest" description="Disordered" evidence="1">
    <location>
        <begin position="1"/>
        <end position="21"/>
    </location>
</feature>
<name>A0A9P7MWK7_9HYPO</name>
<dbReference type="SUPFAM" id="SSF46689">
    <property type="entry name" value="Homeodomain-like"/>
    <property type="match status" value="1"/>
</dbReference>
<dbReference type="OrthoDB" id="4174143at2759"/>
<protein>
    <recommendedName>
        <fullName evidence="2">Myb-like domain-containing protein</fullName>
    </recommendedName>
</protein>
<accession>A0A9P7MWK7</accession>
<evidence type="ECO:0000256" key="1">
    <source>
        <dbReference type="SAM" id="MobiDB-lite"/>
    </source>
</evidence>
<dbReference type="InterPro" id="IPR001005">
    <property type="entry name" value="SANT/Myb"/>
</dbReference>
<comment type="caution">
    <text evidence="3">The sequence shown here is derived from an EMBL/GenBank/DDBJ whole genome shotgun (WGS) entry which is preliminary data.</text>
</comment>
<proteinExistence type="predicted"/>
<dbReference type="InterPro" id="IPR009057">
    <property type="entry name" value="Homeodomain-like_sf"/>
</dbReference>
<feature type="region of interest" description="Disordered" evidence="1">
    <location>
        <begin position="130"/>
        <end position="151"/>
    </location>
</feature>
<evidence type="ECO:0000259" key="2">
    <source>
        <dbReference type="PROSITE" id="PS50090"/>
    </source>
</evidence>
<feature type="region of interest" description="Disordered" evidence="1">
    <location>
        <begin position="226"/>
        <end position="281"/>
    </location>
</feature>
<dbReference type="Proteomes" id="UP000784919">
    <property type="component" value="Unassembled WGS sequence"/>
</dbReference>
<dbReference type="EMBL" id="SRPS01000062">
    <property type="protein sequence ID" value="KAG5971207.1"/>
    <property type="molecule type" value="Genomic_DNA"/>
</dbReference>
<evidence type="ECO:0000313" key="3">
    <source>
        <dbReference type="EMBL" id="KAG5971207.1"/>
    </source>
</evidence>
<dbReference type="Gene3D" id="1.10.10.60">
    <property type="entry name" value="Homeodomain-like"/>
    <property type="match status" value="1"/>
</dbReference>
<sequence length="302" mass="34371">MSSQEVRGSLPVQPRVPRRPWTTEESDLLVRSKESNMGWEEISNVFPGRSLPACKNQYFQLRNLRDGYQEAKNELALLYTRRKEDMWSPIAAEIAATWREVESLHWSLGQAEMEKRGRDASFRTTRVSRVNLPPPQVGQQQGGNNPRPEWSGDEEAFLFACREDDGAQTASGPEWPQERKNKLCKLYESHKASMWAPIGDALNIPWKIAEKLHWLLGKNGMTERAGAFGLAPPDEDNDEVHQHSDEEPAQSSHHLQYPQHQTEPAPMAREGQPGSLLTSTVPDIFEFQAGVERLHRQAQRDT</sequence>
<reference evidence="3" key="1">
    <citation type="journal article" date="2020" name="bioRxiv">
        <title>Whole genome comparisons of ergot fungi reveals the divergence and evolution of species within the genus Claviceps are the result of varying mechanisms driving genome evolution and host range expansion.</title>
        <authorList>
            <person name="Wyka S.A."/>
            <person name="Mondo S.J."/>
            <person name="Liu M."/>
            <person name="Dettman J."/>
            <person name="Nalam V."/>
            <person name="Broders K.D."/>
        </authorList>
    </citation>
    <scope>NUCLEOTIDE SEQUENCE</scope>
    <source>
        <strain evidence="3">CCC 1102</strain>
    </source>
</reference>
<evidence type="ECO:0000313" key="4">
    <source>
        <dbReference type="Proteomes" id="UP000784919"/>
    </source>
</evidence>
<organism evidence="3 4">
    <name type="scientific">Claviceps arundinis</name>
    <dbReference type="NCBI Taxonomy" id="1623583"/>
    <lineage>
        <taxon>Eukaryota</taxon>
        <taxon>Fungi</taxon>
        <taxon>Dikarya</taxon>
        <taxon>Ascomycota</taxon>
        <taxon>Pezizomycotina</taxon>
        <taxon>Sordariomycetes</taxon>
        <taxon>Hypocreomycetidae</taxon>
        <taxon>Hypocreales</taxon>
        <taxon>Clavicipitaceae</taxon>
        <taxon>Claviceps</taxon>
    </lineage>
</organism>
<feature type="domain" description="Myb-like" evidence="2">
    <location>
        <begin position="13"/>
        <end position="62"/>
    </location>
</feature>
<dbReference type="AlphaFoldDB" id="A0A9P7MWK7"/>
<gene>
    <name evidence="3" type="ORF">E4U56_007047</name>
</gene>